<proteinExistence type="predicted"/>
<organism evidence="1 2">
    <name type="scientific">Vibrio jasicida</name>
    <dbReference type="NCBI Taxonomy" id="766224"/>
    <lineage>
        <taxon>Bacteria</taxon>
        <taxon>Pseudomonadati</taxon>
        <taxon>Pseudomonadota</taxon>
        <taxon>Gammaproteobacteria</taxon>
        <taxon>Vibrionales</taxon>
        <taxon>Vibrionaceae</taxon>
        <taxon>Vibrio</taxon>
    </lineage>
</organism>
<accession>A0AAU9QI22</accession>
<name>A0AAU9QI22_9VIBR</name>
<sequence length="73" mass="8876">MGIAVVVPKHRSFWRKWITHRQPMFKSFTPLGKYRTKIKRLKINDLIVVLFYFNQKVVCFSKKLVGAYHFLYR</sequence>
<dbReference type="EMBL" id="CAKMUD010000069">
    <property type="protein sequence ID" value="CAH1581362.1"/>
    <property type="molecule type" value="Genomic_DNA"/>
</dbReference>
<evidence type="ECO:0000313" key="2">
    <source>
        <dbReference type="Proteomes" id="UP001295462"/>
    </source>
</evidence>
<reference evidence="1" key="1">
    <citation type="submission" date="2022-01" db="EMBL/GenBank/DDBJ databases">
        <authorList>
            <person name="Lagorce A."/>
        </authorList>
    </citation>
    <scope>NUCLEOTIDE SEQUENCE</scope>
    <source>
        <strain evidence="1">Th15_F1_A12</strain>
    </source>
</reference>
<comment type="caution">
    <text evidence="1">The sequence shown here is derived from an EMBL/GenBank/DDBJ whole genome shotgun (WGS) entry which is preliminary data.</text>
</comment>
<gene>
    <name evidence="1" type="ORF">THF1A12_170041</name>
</gene>
<dbReference type="AlphaFoldDB" id="A0AAU9QI22"/>
<protein>
    <submittedName>
        <fullName evidence="1">Uncharacterized protein</fullName>
    </submittedName>
</protein>
<dbReference type="Proteomes" id="UP001295462">
    <property type="component" value="Unassembled WGS sequence"/>
</dbReference>
<evidence type="ECO:0000313" key="1">
    <source>
        <dbReference type="EMBL" id="CAH1581362.1"/>
    </source>
</evidence>